<evidence type="ECO:0000256" key="3">
    <source>
        <dbReference type="SAM" id="MobiDB-lite"/>
    </source>
</evidence>
<gene>
    <name evidence="4" type="ORF">TTRE_0000362701</name>
</gene>
<reference evidence="4" key="1">
    <citation type="submission" date="2014-01" db="EMBL/GenBank/DDBJ databases">
        <authorList>
            <person name="Aslett M."/>
        </authorList>
    </citation>
    <scope>NUCLEOTIDE SEQUENCE</scope>
</reference>
<evidence type="ECO:0000313" key="4">
    <source>
        <dbReference type="EMBL" id="CDW55355.1"/>
    </source>
</evidence>
<dbReference type="InterPro" id="IPR047862">
    <property type="entry name" value="TSC22/BUN_CS"/>
</dbReference>
<sequence length="172" mass="18251">MNAVSSTTTWWPLPTSTSDRRYSEPAPSLSLKVLLDTLYGDARQAATGGSTLESGATPSEVAIDNKIEQAMDLVKTHLLYAVREEVEVLKERIEKLEKTSRRLEAENKVLREHAPPEIVAQLGSLVTAKDTTAAGGTPSSPLPVPLVTVVAPPNSTGDSSSGTLNDRAEGDG</sequence>
<dbReference type="PANTHER" id="PTHR12348:SF26">
    <property type="entry name" value="PROTEIN TSCT-1"/>
    <property type="match status" value="1"/>
</dbReference>
<evidence type="ECO:0000256" key="2">
    <source>
        <dbReference type="SAM" id="Coils"/>
    </source>
</evidence>
<feature type="compositionally biased region" description="Polar residues" evidence="3">
    <location>
        <begin position="154"/>
        <end position="164"/>
    </location>
</feature>
<dbReference type="PROSITE" id="PS01289">
    <property type="entry name" value="TSC22"/>
    <property type="match status" value="1"/>
</dbReference>
<dbReference type="EMBL" id="HG805949">
    <property type="protein sequence ID" value="CDW55355.1"/>
    <property type="molecule type" value="Genomic_DNA"/>
</dbReference>
<organism evidence="4 5">
    <name type="scientific">Trichuris trichiura</name>
    <name type="common">Whipworm</name>
    <name type="synonym">Trichocephalus trichiurus</name>
    <dbReference type="NCBI Taxonomy" id="36087"/>
    <lineage>
        <taxon>Eukaryota</taxon>
        <taxon>Metazoa</taxon>
        <taxon>Ecdysozoa</taxon>
        <taxon>Nematoda</taxon>
        <taxon>Enoplea</taxon>
        <taxon>Dorylaimia</taxon>
        <taxon>Trichinellida</taxon>
        <taxon>Trichuridae</taxon>
        <taxon>Trichuris</taxon>
    </lineage>
</organism>
<dbReference type="GO" id="GO:0006357">
    <property type="term" value="P:regulation of transcription by RNA polymerase II"/>
    <property type="evidence" value="ECO:0007669"/>
    <property type="project" value="InterPro"/>
</dbReference>
<dbReference type="SUPFAM" id="SSF58026">
    <property type="entry name" value="Delta-sleep-inducing peptide immunoreactive peptide"/>
    <property type="match status" value="1"/>
</dbReference>
<dbReference type="InterPro" id="IPR000580">
    <property type="entry name" value="TSC22/Bun"/>
</dbReference>
<dbReference type="PANTHER" id="PTHR12348">
    <property type="entry name" value="TSC22"/>
    <property type="match status" value="1"/>
</dbReference>
<dbReference type="STRING" id="36087.A0A077Z9K2"/>
<dbReference type="Gene3D" id="1.20.5.490">
    <property type="entry name" value="Single helix bin"/>
    <property type="match status" value="1"/>
</dbReference>
<dbReference type="Proteomes" id="UP000030665">
    <property type="component" value="Unassembled WGS sequence"/>
</dbReference>
<evidence type="ECO:0000256" key="1">
    <source>
        <dbReference type="ARBA" id="ARBA00007908"/>
    </source>
</evidence>
<name>A0A077Z9K2_TRITR</name>
<proteinExistence type="inferred from homology"/>
<feature type="region of interest" description="Disordered" evidence="3">
    <location>
        <begin position="150"/>
        <end position="172"/>
    </location>
</feature>
<reference evidence="4" key="2">
    <citation type="submission" date="2014-03" db="EMBL/GenBank/DDBJ databases">
        <title>The whipworm genome and dual-species transcriptomics of an intimate host-pathogen interaction.</title>
        <authorList>
            <person name="Foth B.J."/>
            <person name="Tsai I.J."/>
            <person name="Reid A.J."/>
            <person name="Bancroft A.J."/>
            <person name="Nichol S."/>
            <person name="Tracey A."/>
            <person name="Holroyd N."/>
            <person name="Cotton J.A."/>
            <person name="Stanley E.J."/>
            <person name="Zarowiecki M."/>
            <person name="Liu J.Z."/>
            <person name="Huckvale T."/>
            <person name="Cooper P.J."/>
            <person name="Grencis R.K."/>
            <person name="Berriman M."/>
        </authorList>
    </citation>
    <scope>NUCLEOTIDE SEQUENCE [LARGE SCALE GENOMIC DNA]</scope>
</reference>
<keyword evidence="5" id="KW-1185">Reference proteome</keyword>
<protein>
    <submittedName>
        <fullName evidence="4">Protein bunched, class 2 isoform</fullName>
    </submittedName>
</protein>
<feature type="coiled-coil region" evidence="2">
    <location>
        <begin position="79"/>
        <end position="113"/>
    </location>
</feature>
<comment type="similarity">
    <text evidence="1">Belongs to the TSC-22/Dip/Bun family.</text>
</comment>
<dbReference type="Pfam" id="PF01166">
    <property type="entry name" value="TSC22"/>
    <property type="match status" value="1"/>
</dbReference>
<evidence type="ECO:0000313" key="5">
    <source>
        <dbReference type="Proteomes" id="UP000030665"/>
    </source>
</evidence>
<dbReference type="OrthoDB" id="8961796at2759"/>
<dbReference type="AlphaFoldDB" id="A0A077Z9K2"/>
<keyword evidence="2" id="KW-0175">Coiled coil</keyword>
<accession>A0A077Z9K2</accession>